<accession>A0A077ZZ92</accession>
<protein>
    <submittedName>
        <fullName evidence="1">Uncharacterized protein</fullName>
    </submittedName>
</protein>
<dbReference type="AlphaFoldDB" id="A0A077ZZ92"/>
<name>A0A077ZZ92_STYLE</name>
<organism evidence="1 2">
    <name type="scientific">Stylonychia lemnae</name>
    <name type="common">Ciliate</name>
    <dbReference type="NCBI Taxonomy" id="5949"/>
    <lineage>
        <taxon>Eukaryota</taxon>
        <taxon>Sar</taxon>
        <taxon>Alveolata</taxon>
        <taxon>Ciliophora</taxon>
        <taxon>Intramacronucleata</taxon>
        <taxon>Spirotrichea</taxon>
        <taxon>Stichotrichia</taxon>
        <taxon>Sporadotrichida</taxon>
        <taxon>Oxytrichidae</taxon>
        <taxon>Stylonychinae</taxon>
        <taxon>Stylonychia</taxon>
    </lineage>
</organism>
<sequence>MMNSSKKLHNKYRTNTCRMILNPPDLKTIINSFLAIKVYIVIKRPRKPCKKENGEQRF</sequence>
<dbReference type="Proteomes" id="UP000039865">
    <property type="component" value="Unassembled WGS sequence"/>
</dbReference>
<dbReference type="EMBL" id="CCKQ01002707">
    <property type="protein sequence ID" value="CDW73813.1"/>
    <property type="molecule type" value="Genomic_DNA"/>
</dbReference>
<gene>
    <name evidence="1" type="primary">Contig8701.g9287</name>
    <name evidence="1" type="ORF">STYLEM_2801</name>
</gene>
<evidence type="ECO:0000313" key="1">
    <source>
        <dbReference type="EMBL" id="CDW73813.1"/>
    </source>
</evidence>
<evidence type="ECO:0000313" key="2">
    <source>
        <dbReference type="Proteomes" id="UP000039865"/>
    </source>
</evidence>
<reference evidence="1 2" key="1">
    <citation type="submission" date="2014-06" db="EMBL/GenBank/DDBJ databases">
        <authorList>
            <person name="Swart Estienne"/>
        </authorList>
    </citation>
    <scope>NUCLEOTIDE SEQUENCE [LARGE SCALE GENOMIC DNA]</scope>
    <source>
        <strain evidence="1 2">130c</strain>
    </source>
</reference>
<dbReference type="InParanoid" id="A0A077ZZ92"/>
<proteinExistence type="predicted"/>
<keyword evidence="2" id="KW-1185">Reference proteome</keyword>